<protein>
    <submittedName>
        <fullName evidence="1">Uncharacterized protein</fullName>
    </submittedName>
</protein>
<gene>
    <name evidence="1" type="ORF">PAHA3_0498</name>
</gene>
<name>A0A100VIG2_PAEAM</name>
<reference evidence="2" key="2">
    <citation type="submission" date="2016-01" db="EMBL/GenBank/DDBJ databases">
        <title>Draft Genome Sequence of Paenibacillus amylolyticus Heshi-A3 that Was Isolated from Fermented Rice Bran with Aging Salted Mackerel, Which Was Named Heshiko as Traditional Fermented Seafood in Japan.</title>
        <authorList>
            <person name="Akuzawa S."/>
            <person name="Nakagawa J."/>
            <person name="Kanekatsu T."/>
            <person name="Kubota E."/>
            <person name="Ohtake R."/>
            <person name="Suzuki T."/>
            <person name="Kanesaki Y."/>
        </authorList>
    </citation>
    <scope>NUCLEOTIDE SEQUENCE [LARGE SCALE GENOMIC DNA]</scope>
    <source>
        <strain evidence="2">Heshi-A3</strain>
    </source>
</reference>
<evidence type="ECO:0000313" key="2">
    <source>
        <dbReference type="Proteomes" id="UP000069697"/>
    </source>
</evidence>
<dbReference type="RefSeq" id="WP_062833315.1">
    <property type="nucleotide sequence ID" value="NZ_BCNV01000001.1"/>
</dbReference>
<comment type="caution">
    <text evidence="1">The sequence shown here is derived from an EMBL/GenBank/DDBJ whole genome shotgun (WGS) entry which is preliminary data.</text>
</comment>
<proteinExistence type="predicted"/>
<organism evidence="1 2">
    <name type="scientific">Paenibacillus amylolyticus</name>
    <dbReference type="NCBI Taxonomy" id="1451"/>
    <lineage>
        <taxon>Bacteria</taxon>
        <taxon>Bacillati</taxon>
        <taxon>Bacillota</taxon>
        <taxon>Bacilli</taxon>
        <taxon>Bacillales</taxon>
        <taxon>Paenibacillaceae</taxon>
        <taxon>Paenibacillus</taxon>
    </lineage>
</organism>
<dbReference type="AlphaFoldDB" id="A0A100VIG2"/>
<sequence length="101" mass="11807">MEQNKIKAYQTLIYQAFLDIRVIASKLAYPSVVDVEDTKRSSLLIFHMTNAFHNLALSLAEDTISNCEDDFWSRIQFINKEFPESIHYKDLFNQLIQNSDC</sequence>
<dbReference type="EMBL" id="BCNV01000001">
    <property type="protein sequence ID" value="GAS80428.1"/>
    <property type="molecule type" value="Genomic_DNA"/>
</dbReference>
<dbReference type="Proteomes" id="UP000069697">
    <property type="component" value="Unassembled WGS sequence"/>
</dbReference>
<accession>A0A100VIG2</accession>
<evidence type="ECO:0000313" key="1">
    <source>
        <dbReference type="EMBL" id="GAS80428.1"/>
    </source>
</evidence>
<reference evidence="1 2" key="1">
    <citation type="journal article" date="2016" name="Genome Announc.">
        <title>Draft Genome Sequence of Paenibacillus amylolyticus Heshi-A3, Isolated from Fermented Rice Bran in a Japanese Fermented Seafood Dish.</title>
        <authorList>
            <person name="Akuzawa S."/>
            <person name="Nagaoka J."/>
            <person name="Kanekatsu M."/>
            <person name="Kubota E."/>
            <person name="Ohtake R."/>
            <person name="Suzuki T."/>
            <person name="Kanesaki Y."/>
        </authorList>
    </citation>
    <scope>NUCLEOTIDE SEQUENCE [LARGE SCALE GENOMIC DNA]</scope>
    <source>
        <strain evidence="1 2">Heshi-A3</strain>
    </source>
</reference>